<protein>
    <submittedName>
        <fullName evidence="2">Uncharacterized protein</fullName>
    </submittedName>
</protein>
<keyword evidence="3" id="KW-1185">Reference proteome</keyword>
<evidence type="ECO:0000313" key="2">
    <source>
        <dbReference type="EMBL" id="KAK7918643.1"/>
    </source>
</evidence>
<accession>A0AAW0PC76</accession>
<feature type="compositionally biased region" description="Basic and acidic residues" evidence="1">
    <location>
        <begin position="93"/>
        <end position="108"/>
    </location>
</feature>
<comment type="caution">
    <text evidence="2">The sequence shown here is derived from an EMBL/GenBank/DDBJ whole genome shotgun (WGS) entry which is preliminary data.</text>
</comment>
<feature type="region of interest" description="Disordered" evidence="1">
    <location>
        <begin position="39"/>
        <end position="108"/>
    </location>
</feature>
<feature type="compositionally biased region" description="Acidic residues" evidence="1">
    <location>
        <begin position="42"/>
        <end position="53"/>
    </location>
</feature>
<feature type="compositionally biased region" description="Polar residues" evidence="1">
    <location>
        <begin position="61"/>
        <end position="70"/>
    </location>
</feature>
<dbReference type="AlphaFoldDB" id="A0AAW0PC76"/>
<reference evidence="3" key="1">
    <citation type="submission" date="2024-04" db="EMBL/GenBank/DDBJ databases">
        <title>Salinicola lusitanus LLJ914,a marine bacterium isolated from the Okinawa Trough.</title>
        <authorList>
            <person name="Li J."/>
        </authorList>
    </citation>
    <scope>NUCLEOTIDE SEQUENCE [LARGE SCALE GENOMIC DNA]</scope>
</reference>
<gene>
    <name evidence="2" type="ORF">WMY93_009927</name>
</gene>
<evidence type="ECO:0000256" key="1">
    <source>
        <dbReference type="SAM" id="MobiDB-lite"/>
    </source>
</evidence>
<organism evidence="2 3">
    <name type="scientific">Mugilogobius chulae</name>
    <name type="common">yellowstripe goby</name>
    <dbReference type="NCBI Taxonomy" id="88201"/>
    <lineage>
        <taxon>Eukaryota</taxon>
        <taxon>Metazoa</taxon>
        <taxon>Chordata</taxon>
        <taxon>Craniata</taxon>
        <taxon>Vertebrata</taxon>
        <taxon>Euteleostomi</taxon>
        <taxon>Actinopterygii</taxon>
        <taxon>Neopterygii</taxon>
        <taxon>Teleostei</taxon>
        <taxon>Neoteleostei</taxon>
        <taxon>Acanthomorphata</taxon>
        <taxon>Gobiaria</taxon>
        <taxon>Gobiiformes</taxon>
        <taxon>Gobioidei</taxon>
        <taxon>Gobiidae</taxon>
        <taxon>Gobionellinae</taxon>
        <taxon>Mugilogobius</taxon>
    </lineage>
</organism>
<sequence length="108" mass="12272">MDTKVHFLYDLPPEGHAVLERIVTLYEGLLKACHLGCRGQGDEEEQTGEEVEESHEGPENMEQQESNGQNVEEGASEQQESDDQNVEEGASEQQERDDQNVEEERQQK</sequence>
<feature type="compositionally biased region" description="Acidic residues" evidence="1">
    <location>
        <begin position="79"/>
        <end position="90"/>
    </location>
</feature>
<dbReference type="EMBL" id="JBBPFD010000007">
    <property type="protein sequence ID" value="KAK7918643.1"/>
    <property type="molecule type" value="Genomic_DNA"/>
</dbReference>
<name>A0AAW0PC76_9GOBI</name>
<dbReference type="Proteomes" id="UP001460270">
    <property type="component" value="Unassembled WGS sequence"/>
</dbReference>
<proteinExistence type="predicted"/>
<evidence type="ECO:0000313" key="3">
    <source>
        <dbReference type="Proteomes" id="UP001460270"/>
    </source>
</evidence>